<proteinExistence type="predicted"/>
<evidence type="ECO:0000256" key="9">
    <source>
        <dbReference type="ARBA" id="ARBA00048679"/>
    </source>
</evidence>
<dbReference type="PROSITE" id="PS50011">
    <property type="entry name" value="PROTEIN_KINASE_DOM"/>
    <property type="match status" value="1"/>
</dbReference>
<evidence type="ECO:0000256" key="3">
    <source>
        <dbReference type="ARBA" id="ARBA00012513"/>
    </source>
</evidence>
<feature type="region of interest" description="Disordered" evidence="10">
    <location>
        <begin position="101"/>
        <end position="126"/>
    </location>
</feature>
<evidence type="ECO:0000256" key="1">
    <source>
        <dbReference type="ARBA" id="ARBA00003747"/>
    </source>
</evidence>
<accession>A0ABR4PW46</accession>
<dbReference type="InterPro" id="IPR011009">
    <property type="entry name" value="Kinase-like_dom_sf"/>
</dbReference>
<sequence>MSTATGKSNLLAKGQSGQLILYDKTTVQKIPWHNRTERDLEIEKRAYERLGAHPSILQYKGVVEDTWEKCEGSGRIKSGILLRYHPRGTLRYLIESSRPMVPGETDAVTTPTNTTTTKMTNSPGSGWRENAELLQANRDRWSLQLAEAVVYMHAKNVIHCDISTANILLSDDGSDLVVCDFAGCSLDGCKEFNALAMGRPRCARWYKFLDPGSQHVYGVKEDLFSIGSVLYEMYTGNRIWGGRTDDEKVVLYRMALFPNVMEIEVGDIIRRCWHDCYDTAQDVLDALALIIPQCKVS</sequence>
<organism evidence="12 13">
    <name type="scientific">Phlyctema vagabunda</name>
    <dbReference type="NCBI Taxonomy" id="108571"/>
    <lineage>
        <taxon>Eukaryota</taxon>
        <taxon>Fungi</taxon>
        <taxon>Dikarya</taxon>
        <taxon>Ascomycota</taxon>
        <taxon>Pezizomycotina</taxon>
        <taxon>Leotiomycetes</taxon>
        <taxon>Helotiales</taxon>
        <taxon>Dermateaceae</taxon>
        <taxon>Phlyctema</taxon>
    </lineage>
</organism>
<dbReference type="Gene3D" id="1.10.510.10">
    <property type="entry name" value="Transferase(Phosphotransferase) domain 1"/>
    <property type="match status" value="1"/>
</dbReference>
<feature type="compositionally biased region" description="Low complexity" evidence="10">
    <location>
        <begin position="105"/>
        <end position="120"/>
    </location>
</feature>
<dbReference type="EC" id="2.7.11.1" evidence="3"/>
<evidence type="ECO:0000256" key="4">
    <source>
        <dbReference type="ARBA" id="ARBA00013948"/>
    </source>
</evidence>
<name>A0ABR4PW46_9HELO</name>
<gene>
    <name evidence="12" type="ORF">PVAG01_00896</name>
</gene>
<evidence type="ECO:0000256" key="2">
    <source>
        <dbReference type="ARBA" id="ARBA00011534"/>
    </source>
</evidence>
<evidence type="ECO:0000256" key="6">
    <source>
        <dbReference type="ARBA" id="ARBA00030980"/>
    </source>
</evidence>
<dbReference type="Pfam" id="PF00069">
    <property type="entry name" value="Pkinase"/>
    <property type="match status" value="1"/>
</dbReference>
<dbReference type="InterPro" id="IPR008266">
    <property type="entry name" value="Tyr_kinase_AS"/>
</dbReference>
<dbReference type="InterPro" id="IPR050167">
    <property type="entry name" value="Ser_Thr_protein_kinase"/>
</dbReference>
<evidence type="ECO:0000256" key="10">
    <source>
        <dbReference type="SAM" id="MobiDB-lite"/>
    </source>
</evidence>
<evidence type="ECO:0000256" key="8">
    <source>
        <dbReference type="ARBA" id="ARBA00047899"/>
    </source>
</evidence>
<dbReference type="EMBL" id="JBFCZG010000001">
    <property type="protein sequence ID" value="KAL3427387.1"/>
    <property type="molecule type" value="Genomic_DNA"/>
</dbReference>
<comment type="function">
    <text evidence="1">Component of the EKC/KEOPS complex that is required for the formation of a threonylcarbamoyl group on adenosine at position 37 (t(6)A37) in tRNAs that read codons beginning with adenine. The complex is probably involved in the transfer of the threonylcarbamoyl moiety of threonylcarbamoyl-AMP (TC-AMP) to the N6 group of A37. BUD32 has ATPase activity in the context of the EKC/KEOPS complex and likely plays a supporting role to the catalytic subunit KAE1. The EKC/KEOPS complex also promotes both telomere uncapping and telomere elongation. The complex is required for efficient recruitment of transcriptional coactivators.</text>
</comment>
<dbReference type="PROSITE" id="PS00109">
    <property type="entry name" value="PROTEIN_KINASE_TYR"/>
    <property type="match status" value="1"/>
</dbReference>
<evidence type="ECO:0000313" key="13">
    <source>
        <dbReference type="Proteomes" id="UP001629113"/>
    </source>
</evidence>
<evidence type="ECO:0000259" key="11">
    <source>
        <dbReference type="PROSITE" id="PS50011"/>
    </source>
</evidence>
<comment type="subunit">
    <text evidence="2">Component of the EKC/KEOPS complex composed of at least BUD32, CGI121, GON7, KAE1 and PCC1; the whole complex dimerizes.</text>
</comment>
<protein>
    <recommendedName>
        <fullName evidence="5">EKC/KEOPS complex subunit BUD32</fullName>
        <ecNumber evidence="3">2.7.11.1</ecNumber>
    </recommendedName>
    <alternativeName>
        <fullName evidence="6 7">Atypical Serine/threonine protein kinase BUD32</fullName>
    </alternativeName>
    <alternativeName>
        <fullName evidence="4">EKC/KEOPS complex subunit bud32</fullName>
    </alternativeName>
</protein>
<keyword evidence="13" id="KW-1185">Reference proteome</keyword>
<comment type="catalytic activity">
    <reaction evidence="8">
        <text>L-threonyl-[protein] + ATP = O-phospho-L-threonyl-[protein] + ADP + H(+)</text>
        <dbReference type="Rhea" id="RHEA:46608"/>
        <dbReference type="Rhea" id="RHEA-COMP:11060"/>
        <dbReference type="Rhea" id="RHEA-COMP:11605"/>
        <dbReference type="ChEBI" id="CHEBI:15378"/>
        <dbReference type="ChEBI" id="CHEBI:30013"/>
        <dbReference type="ChEBI" id="CHEBI:30616"/>
        <dbReference type="ChEBI" id="CHEBI:61977"/>
        <dbReference type="ChEBI" id="CHEBI:456216"/>
        <dbReference type="EC" id="2.7.11.1"/>
    </reaction>
</comment>
<feature type="domain" description="Protein kinase" evidence="11">
    <location>
        <begin position="1"/>
        <end position="297"/>
    </location>
</feature>
<reference evidence="12 13" key="1">
    <citation type="submission" date="2024-06" db="EMBL/GenBank/DDBJ databases">
        <title>Complete genome of Phlyctema vagabunda strain 19-DSS-EL-015.</title>
        <authorList>
            <person name="Fiorenzani C."/>
        </authorList>
    </citation>
    <scope>NUCLEOTIDE SEQUENCE [LARGE SCALE GENOMIC DNA]</scope>
    <source>
        <strain evidence="12 13">19-DSS-EL-015</strain>
    </source>
</reference>
<dbReference type="InterPro" id="IPR000719">
    <property type="entry name" value="Prot_kinase_dom"/>
</dbReference>
<comment type="catalytic activity">
    <reaction evidence="9">
        <text>L-seryl-[protein] + ATP = O-phospho-L-seryl-[protein] + ADP + H(+)</text>
        <dbReference type="Rhea" id="RHEA:17989"/>
        <dbReference type="Rhea" id="RHEA-COMP:9863"/>
        <dbReference type="Rhea" id="RHEA-COMP:11604"/>
        <dbReference type="ChEBI" id="CHEBI:15378"/>
        <dbReference type="ChEBI" id="CHEBI:29999"/>
        <dbReference type="ChEBI" id="CHEBI:30616"/>
        <dbReference type="ChEBI" id="CHEBI:83421"/>
        <dbReference type="ChEBI" id="CHEBI:456216"/>
        <dbReference type="EC" id="2.7.11.1"/>
    </reaction>
</comment>
<dbReference type="SUPFAM" id="SSF56112">
    <property type="entry name" value="Protein kinase-like (PK-like)"/>
    <property type="match status" value="1"/>
</dbReference>
<evidence type="ECO:0000256" key="7">
    <source>
        <dbReference type="ARBA" id="ARBA00033194"/>
    </source>
</evidence>
<dbReference type="PANTHER" id="PTHR23257">
    <property type="entry name" value="SERINE-THREONINE PROTEIN KINASE"/>
    <property type="match status" value="1"/>
</dbReference>
<dbReference type="Proteomes" id="UP001629113">
    <property type="component" value="Unassembled WGS sequence"/>
</dbReference>
<evidence type="ECO:0000256" key="5">
    <source>
        <dbReference type="ARBA" id="ARBA00019973"/>
    </source>
</evidence>
<evidence type="ECO:0000313" key="12">
    <source>
        <dbReference type="EMBL" id="KAL3427387.1"/>
    </source>
</evidence>
<comment type="caution">
    <text evidence="12">The sequence shown here is derived from an EMBL/GenBank/DDBJ whole genome shotgun (WGS) entry which is preliminary data.</text>
</comment>